<evidence type="ECO:0000256" key="1">
    <source>
        <dbReference type="SAM" id="SignalP"/>
    </source>
</evidence>
<keyword evidence="1" id="KW-0732">Signal</keyword>
<dbReference type="AlphaFoldDB" id="A0A0F4GIT1"/>
<dbReference type="Proteomes" id="UP000033647">
    <property type="component" value="Unassembled WGS sequence"/>
</dbReference>
<organism evidence="2 3">
    <name type="scientific">Zymoseptoria brevis</name>
    <dbReference type="NCBI Taxonomy" id="1047168"/>
    <lineage>
        <taxon>Eukaryota</taxon>
        <taxon>Fungi</taxon>
        <taxon>Dikarya</taxon>
        <taxon>Ascomycota</taxon>
        <taxon>Pezizomycotina</taxon>
        <taxon>Dothideomycetes</taxon>
        <taxon>Dothideomycetidae</taxon>
        <taxon>Mycosphaerellales</taxon>
        <taxon>Mycosphaerellaceae</taxon>
        <taxon>Zymoseptoria</taxon>
    </lineage>
</organism>
<name>A0A0F4GIT1_9PEZI</name>
<comment type="caution">
    <text evidence="2">The sequence shown here is derived from an EMBL/GenBank/DDBJ whole genome shotgun (WGS) entry which is preliminary data.</text>
</comment>
<evidence type="ECO:0000313" key="3">
    <source>
        <dbReference type="Proteomes" id="UP000033647"/>
    </source>
</evidence>
<reference evidence="2 3" key="1">
    <citation type="submission" date="2015-03" db="EMBL/GenBank/DDBJ databases">
        <title>RNA-seq based gene annotation and comparative genomics of four Zymoseptoria species reveal species-specific pathogenicity related genes and transposable element activity.</title>
        <authorList>
            <person name="Grandaubert J."/>
            <person name="Bhattacharyya A."/>
            <person name="Stukenbrock E.H."/>
        </authorList>
    </citation>
    <scope>NUCLEOTIDE SEQUENCE [LARGE SCALE GENOMIC DNA]</scope>
    <source>
        <strain evidence="2 3">Zb18110</strain>
    </source>
</reference>
<proteinExistence type="predicted"/>
<protein>
    <submittedName>
        <fullName evidence="2">Uncharacterized protein</fullName>
    </submittedName>
</protein>
<dbReference type="EMBL" id="LAFY01000505">
    <property type="protein sequence ID" value="KJX97296.1"/>
    <property type="molecule type" value="Genomic_DNA"/>
</dbReference>
<sequence length="166" mass="17739">MHCKLPSLLILVAAFSAAASPLETDSILGTGAETFPGPLDPENTLEARANRPVEVFPTPGRAICTKRFTYGWLNFQSVTWNVNIGVPYQANCPQVNKLKAKYSELGTTVSTGPKNGGKVTSISITKVPPPVTGKAKPGKARPIVLEDLNNFLGRIYPGITFNCPDA</sequence>
<evidence type="ECO:0000313" key="2">
    <source>
        <dbReference type="EMBL" id="KJX97296.1"/>
    </source>
</evidence>
<feature type="chain" id="PRO_5002468924" evidence="1">
    <location>
        <begin position="20"/>
        <end position="166"/>
    </location>
</feature>
<accession>A0A0F4GIT1</accession>
<keyword evidence="3" id="KW-1185">Reference proteome</keyword>
<gene>
    <name evidence="2" type="ORF">TI39_contig513g00005</name>
</gene>
<dbReference type="OrthoDB" id="10316361at2759"/>
<feature type="signal peptide" evidence="1">
    <location>
        <begin position="1"/>
        <end position="19"/>
    </location>
</feature>